<dbReference type="EMBL" id="ACQT01000121">
    <property type="protein sequence ID" value="EER59490.1"/>
    <property type="molecule type" value="Genomic_DNA"/>
</dbReference>
<dbReference type="SUPFAM" id="SSF54292">
    <property type="entry name" value="2Fe-2S ferredoxin-like"/>
    <property type="match status" value="1"/>
</dbReference>
<protein>
    <submittedName>
        <fullName evidence="2">Putative sarcosine oxidase alpha subunit</fullName>
    </submittedName>
</protein>
<dbReference type="GO" id="GO:0051536">
    <property type="term" value="F:iron-sulfur cluster binding"/>
    <property type="evidence" value="ECO:0007669"/>
    <property type="project" value="InterPro"/>
</dbReference>
<dbReference type="Proteomes" id="UP000003856">
    <property type="component" value="Unassembled WGS sequence"/>
</dbReference>
<dbReference type="RefSeq" id="WP_005797978.1">
    <property type="nucleotide sequence ID" value="NZ_ACQT01000121.1"/>
</dbReference>
<proteinExistence type="predicted"/>
<dbReference type="Pfam" id="PF13510">
    <property type="entry name" value="Fer2_4"/>
    <property type="match status" value="1"/>
</dbReference>
<dbReference type="InterPro" id="IPR042204">
    <property type="entry name" value="2Fe-2S-bd_N"/>
</dbReference>
<keyword evidence="1" id="KW-0560">Oxidoreductase</keyword>
<accession>C5T7Q5</accession>
<keyword evidence="3" id="KW-1185">Reference proteome</keyword>
<organism evidence="2 3">
    <name type="scientific">Acidovorax delafieldii 2AN</name>
    <dbReference type="NCBI Taxonomy" id="573060"/>
    <lineage>
        <taxon>Bacteria</taxon>
        <taxon>Pseudomonadati</taxon>
        <taxon>Pseudomonadota</taxon>
        <taxon>Betaproteobacteria</taxon>
        <taxon>Burkholderiales</taxon>
        <taxon>Comamonadaceae</taxon>
        <taxon>Acidovorax</taxon>
    </lineage>
</organism>
<name>C5T7Q5_ACIDE</name>
<reference evidence="2 3" key="1">
    <citation type="submission" date="2009-05" db="EMBL/GenBank/DDBJ databases">
        <title>The draft genome of Acidovorax delafieldii 2AN.</title>
        <authorList>
            <consortium name="US DOE Joint Genome Institute (JGI-PGF)"/>
            <person name="Lucas S."/>
            <person name="Copeland A."/>
            <person name="Lapidus A."/>
            <person name="Glavina del Rio T."/>
            <person name="Tice H."/>
            <person name="Bruce D."/>
            <person name="Goodwin L."/>
            <person name="Pitluck S."/>
            <person name="Larimer F."/>
            <person name="Land M.L."/>
            <person name="Hauser L."/>
            <person name="Shelobolina E.S."/>
            <person name="Picardal F."/>
            <person name="Roden E."/>
            <person name="Emerson D."/>
        </authorList>
    </citation>
    <scope>NUCLEOTIDE SEQUENCE [LARGE SCALE GENOMIC DNA]</scope>
    <source>
        <strain evidence="2 3">2AN</strain>
    </source>
</reference>
<comment type="caution">
    <text evidence="2">The sequence shown here is derived from an EMBL/GenBank/DDBJ whole genome shotgun (WGS) entry which is preliminary data.</text>
</comment>
<dbReference type="PATRIC" id="fig|573060.9.peg.2113"/>
<dbReference type="GO" id="GO:0016491">
    <property type="term" value="F:oxidoreductase activity"/>
    <property type="evidence" value="ECO:0007669"/>
    <property type="project" value="UniProtKB-KW"/>
</dbReference>
<evidence type="ECO:0000313" key="3">
    <source>
        <dbReference type="Proteomes" id="UP000003856"/>
    </source>
</evidence>
<evidence type="ECO:0000313" key="2">
    <source>
        <dbReference type="EMBL" id="EER59490.1"/>
    </source>
</evidence>
<sequence>MTDSMFRKLPDAAPSLLTVYIDGQPVKAEEGESVAGVLLREKSAASRTTPVLESPRAPFCMMGVCFDCLAVVDGMPSTQSCLVTVKEGMRVERQLGRRRVGV</sequence>
<dbReference type="InterPro" id="IPR036010">
    <property type="entry name" value="2Fe-2S_ferredoxin-like_sf"/>
</dbReference>
<dbReference type="AlphaFoldDB" id="C5T7Q5"/>
<gene>
    <name evidence="2" type="ORF">AcdelDRAFT_2935</name>
</gene>
<evidence type="ECO:0000256" key="1">
    <source>
        <dbReference type="ARBA" id="ARBA00023002"/>
    </source>
</evidence>
<dbReference type="Gene3D" id="3.10.20.440">
    <property type="entry name" value="2Fe-2S iron-sulphur cluster binding domain, sarcosine oxidase, alpha subunit, N-terminal domain"/>
    <property type="match status" value="1"/>
</dbReference>